<keyword evidence="1" id="KW-0106">Calcium</keyword>
<dbReference type="EMBL" id="CP144690">
    <property type="protein sequence ID" value="WVY90465.1"/>
    <property type="molecule type" value="Genomic_DNA"/>
</dbReference>
<dbReference type="PROSITE" id="PS50222">
    <property type="entry name" value="EF_HAND_2"/>
    <property type="match status" value="2"/>
</dbReference>
<dbReference type="InterPro" id="IPR018247">
    <property type="entry name" value="EF_Hand_1_Ca_BS"/>
</dbReference>
<keyword evidence="4" id="KW-1185">Reference proteome</keyword>
<dbReference type="GO" id="GO:0005509">
    <property type="term" value="F:calcium ion binding"/>
    <property type="evidence" value="ECO:0007669"/>
    <property type="project" value="InterPro"/>
</dbReference>
<dbReference type="PROSITE" id="PS00018">
    <property type="entry name" value="EF_HAND_1"/>
    <property type="match status" value="1"/>
</dbReference>
<evidence type="ECO:0000256" key="1">
    <source>
        <dbReference type="ARBA" id="ARBA00022837"/>
    </source>
</evidence>
<dbReference type="CDD" id="cd00051">
    <property type="entry name" value="EFh"/>
    <property type="match status" value="1"/>
</dbReference>
<feature type="domain" description="EF-hand" evidence="2">
    <location>
        <begin position="38"/>
        <end position="73"/>
    </location>
</feature>
<feature type="domain" description="EF-hand" evidence="2">
    <location>
        <begin position="81"/>
        <end position="109"/>
    </location>
</feature>
<dbReference type="Pfam" id="PF13202">
    <property type="entry name" value="EF-hand_5"/>
    <property type="match status" value="1"/>
</dbReference>
<dbReference type="Gene3D" id="1.10.238.10">
    <property type="entry name" value="EF-hand"/>
    <property type="match status" value="1"/>
</dbReference>
<dbReference type="InterPro" id="IPR002048">
    <property type="entry name" value="EF_hand_dom"/>
</dbReference>
<proteinExistence type="predicted"/>
<name>A0AAQ3MG35_VIGMU</name>
<evidence type="ECO:0000313" key="3">
    <source>
        <dbReference type="EMBL" id="WVY90465.1"/>
    </source>
</evidence>
<reference evidence="3 4" key="1">
    <citation type="journal article" date="2023" name="Life. Sci Alliance">
        <title>Evolutionary insights into 3D genome organization and epigenetic landscape of Vigna mungo.</title>
        <authorList>
            <person name="Junaid A."/>
            <person name="Singh B."/>
            <person name="Bhatia S."/>
        </authorList>
    </citation>
    <scope>NUCLEOTIDE SEQUENCE [LARGE SCALE GENOMIC DNA]</scope>
    <source>
        <strain evidence="3">Urdbean</strain>
    </source>
</reference>
<gene>
    <name evidence="3" type="ORF">V8G54_035979</name>
</gene>
<dbReference type="AlphaFoldDB" id="A0AAQ3MG35"/>
<organism evidence="3 4">
    <name type="scientific">Vigna mungo</name>
    <name type="common">Black gram</name>
    <name type="synonym">Phaseolus mungo</name>
    <dbReference type="NCBI Taxonomy" id="3915"/>
    <lineage>
        <taxon>Eukaryota</taxon>
        <taxon>Viridiplantae</taxon>
        <taxon>Streptophyta</taxon>
        <taxon>Embryophyta</taxon>
        <taxon>Tracheophyta</taxon>
        <taxon>Spermatophyta</taxon>
        <taxon>Magnoliopsida</taxon>
        <taxon>eudicotyledons</taxon>
        <taxon>Gunneridae</taxon>
        <taxon>Pentapetalae</taxon>
        <taxon>rosids</taxon>
        <taxon>fabids</taxon>
        <taxon>Fabales</taxon>
        <taxon>Fabaceae</taxon>
        <taxon>Papilionoideae</taxon>
        <taxon>50 kb inversion clade</taxon>
        <taxon>NPAAA clade</taxon>
        <taxon>indigoferoid/millettioid clade</taxon>
        <taxon>Phaseoleae</taxon>
        <taxon>Vigna</taxon>
    </lineage>
</organism>
<dbReference type="InterPro" id="IPR011992">
    <property type="entry name" value="EF-hand-dom_pair"/>
</dbReference>
<accession>A0AAQ3MG35</accession>
<sequence>MSQPYVYESRRPVRIIPTLPGKTIVVSGIQTKTIADSFTMQKIMEALHNADRDKNGSYNKDELKQALRDLGAYFPGWRAFRAFGKADANNDGQISGEEIDTLIEYLHSCGFGK</sequence>
<evidence type="ECO:0000313" key="4">
    <source>
        <dbReference type="Proteomes" id="UP001374535"/>
    </source>
</evidence>
<evidence type="ECO:0000259" key="2">
    <source>
        <dbReference type="PROSITE" id="PS50222"/>
    </source>
</evidence>
<dbReference type="Proteomes" id="UP001374535">
    <property type="component" value="Chromosome 11"/>
</dbReference>
<protein>
    <recommendedName>
        <fullName evidence="2">EF-hand domain-containing protein</fullName>
    </recommendedName>
</protein>
<dbReference type="SMART" id="SM00054">
    <property type="entry name" value="EFh"/>
    <property type="match status" value="2"/>
</dbReference>
<dbReference type="SUPFAM" id="SSF47473">
    <property type="entry name" value="EF-hand"/>
    <property type="match status" value="1"/>
</dbReference>